<dbReference type="GO" id="GO:0071011">
    <property type="term" value="C:precatalytic spliceosome"/>
    <property type="evidence" value="ECO:0007669"/>
    <property type="project" value="TreeGrafter"/>
</dbReference>
<evidence type="ECO:0000256" key="4">
    <source>
        <dbReference type="SAM" id="MobiDB-lite"/>
    </source>
</evidence>
<dbReference type="PANTHER" id="PTHR13904:SF0">
    <property type="entry name" value="U4_U6 SMALL NUCLEAR RIBONUCLEOPROTEIN PRP31"/>
    <property type="match status" value="1"/>
</dbReference>
<sequence length="435" mass="48238">MSSLQELLLEDLRDLDNTANDQVCGQKQLSDSAGCDDNEFLGRIDSLLGRLFGCNPEESQQGQGGEASRNVYHILQEIIDMVALIDSRISDKYESVKKLYGDYFGELSSIIVGKIDYLEVVRRILTHENFQGVKLNDILPNSTIMTITISSSTSKRAAPTAEHKEAILRSINFVSQINESKSKIQALLQSQIERIAPNLAALVGPEISANLLCISGGLQSLAEMPSQNIMLLGSLKNNKKRGHFSTGPVKLELLQGVISQSDIVTSTPDKYKKKAIRLLSMKCGLCARIDLTSTDKSADYGLEYRRYILENLDKAQEPRQKPMKKPLPIPKDLPKSRRGGKRIRKIKEKFQQTQMKKEMNRMKFGEEEEEFTVDGKTVGLGMLRAGSAHRIRGLQVGSLQSSSLHSSSKKTLSGQDSNMGSSSSISFTPYQGMIF</sequence>
<keyword evidence="3" id="KW-0687">Ribonucleoprotein</keyword>
<evidence type="ECO:0000313" key="6">
    <source>
        <dbReference type="EMBL" id="KAJ1604835.1"/>
    </source>
</evidence>
<dbReference type="InterPro" id="IPR042239">
    <property type="entry name" value="Nop_C"/>
</dbReference>
<dbReference type="Gene3D" id="1.10.246.90">
    <property type="entry name" value="Nop domain"/>
    <property type="match status" value="1"/>
</dbReference>
<dbReference type="OrthoDB" id="4771285at2759"/>
<dbReference type="Pfam" id="PF01798">
    <property type="entry name" value="Nop"/>
    <property type="match status" value="1"/>
</dbReference>
<feature type="domain" description="Nop" evidence="5">
    <location>
        <begin position="195"/>
        <end position="317"/>
    </location>
</feature>
<proteinExistence type="predicted"/>
<dbReference type="PANTHER" id="PTHR13904">
    <property type="entry name" value="PRE-MRNA SPLICING FACTOR PRP31"/>
    <property type="match status" value="1"/>
</dbReference>
<dbReference type="AlphaFoldDB" id="A0A9D5DIP4"/>
<protein>
    <submittedName>
        <fullName evidence="6">Pre-mRNA splicing protein and Prp31p-like</fullName>
    </submittedName>
</protein>
<dbReference type="InterPro" id="IPR002687">
    <property type="entry name" value="Nop_dom"/>
</dbReference>
<dbReference type="Pfam" id="PF09785">
    <property type="entry name" value="Prp31_C"/>
    <property type="match status" value="1"/>
</dbReference>
<organism evidence="6">
    <name type="scientific">Cryptosporidium canis</name>
    <dbReference type="NCBI Taxonomy" id="195482"/>
    <lineage>
        <taxon>Eukaryota</taxon>
        <taxon>Sar</taxon>
        <taxon>Alveolata</taxon>
        <taxon>Apicomplexa</taxon>
        <taxon>Conoidasida</taxon>
        <taxon>Coccidia</taxon>
        <taxon>Eucoccidiorida</taxon>
        <taxon>Eimeriorina</taxon>
        <taxon>Cryptosporidiidae</taxon>
        <taxon>Cryptosporidium</taxon>
    </lineage>
</organism>
<name>A0A9D5DIP4_9CRYT</name>
<evidence type="ECO:0000256" key="2">
    <source>
        <dbReference type="ARBA" id="ARBA00023242"/>
    </source>
</evidence>
<evidence type="ECO:0000256" key="1">
    <source>
        <dbReference type="ARBA" id="ARBA00004123"/>
    </source>
</evidence>
<dbReference type="GO" id="GO:0000244">
    <property type="term" value="P:spliceosomal tri-snRNP complex assembly"/>
    <property type="evidence" value="ECO:0007669"/>
    <property type="project" value="InterPro"/>
</dbReference>
<dbReference type="Gene3D" id="1.10.287.4070">
    <property type="match status" value="1"/>
</dbReference>
<feature type="region of interest" description="Disordered" evidence="4">
    <location>
        <begin position="315"/>
        <end position="341"/>
    </location>
</feature>
<comment type="subcellular location">
    <subcellularLocation>
        <location evidence="1">Nucleus</location>
    </subcellularLocation>
</comment>
<keyword evidence="2" id="KW-0539">Nucleus</keyword>
<evidence type="ECO:0000259" key="5">
    <source>
        <dbReference type="PROSITE" id="PS51358"/>
    </source>
</evidence>
<dbReference type="PROSITE" id="PS51358">
    <property type="entry name" value="NOP"/>
    <property type="match status" value="1"/>
</dbReference>
<dbReference type="GO" id="GO:0046540">
    <property type="term" value="C:U4/U6 x U5 tri-snRNP complex"/>
    <property type="evidence" value="ECO:0007669"/>
    <property type="project" value="InterPro"/>
</dbReference>
<feature type="region of interest" description="Disordered" evidence="4">
    <location>
        <begin position="397"/>
        <end position="424"/>
    </location>
</feature>
<accession>A0A9D5DIP4</accession>
<dbReference type="SUPFAM" id="SSF89124">
    <property type="entry name" value="Nop domain"/>
    <property type="match status" value="1"/>
</dbReference>
<dbReference type="InterPro" id="IPR027105">
    <property type="entry name" value="Prp31"/>
</dbReference>
<dbReference type="GO" id="GO:0005687">
    <property type="term" value="C:U4 snRNP"/>
    <property type="evidence" value="ECO:0007669"/>
    <property type="project" value="TreeGrafter"/>
</dbReference>
<feature type="compositionally biased region" description="Low complexity" evidence="4">
    <location>
        <begin position="398"/>
        <end position="424"/>
    </location>
</feature>
<reference evidence="6" key="1">
    <citation type="submission" date="2022-10" db="EMBL/GenBank/DDBJ databases">
        <title>Adaptive evolution leads to modifications in subtelomeric GC content in a zoonotic Cryptosporidium species.</title>
        <authorList>
            <person name="Li J."/>
            <person name="Feng Y."/>
            <person name="Xiao L."/>
        </authorList>
    </citation>
    <scope>NUCLEOTIDE SEQUENCE</scope>
    <source>
        <strain evidence="6">33844</strain>
    </source>
</reference>
<dbReference type="InterPro" id="IPR036070">
    <property type="entry name" value="Nop_dom_sf"/>
</dbReference>
<comment type="caution">
    <text evidence="6">The sequence shown here is derived from an EMBL/GenBank/DDBJ whole genome shotgun (WGS) entry which is preliminary data.</text>
</comment>
<dbReference type="Proteomes" id="UP001067231">
    <property type="component" value="Unassembled WGS sequence"/>
</dbReference>
<dbReference type="EMBL" id="JAPCXC010000118">
    <property type="protein sequence ID" value="KAJ1604835.1"/>
    <property type="molecule type" value="Genomic_DNA"/>
</dbReference>
<gene>
    <name evidence="6" type="ORF">OJ253_3443</name>
</gene>
<evidence type="ECO:0000256" key="3">
    <source>
        <dbReference type="ARBA" id="ARBA00023274"/>
    </source>
</evidence>
<dbReference type="InterPro" id="IPR019175">
    <property type="entry name" value="Prp31_C"/>
</dbReference>